<dbReference type="CDD" id="cd00077">
    <property type="entry name" value="HDc"/>
    <property type="match status" value="1"/>
</dbReference>
<proteinExistence type="predicted"/>
<dbReference type="Proteomes" id="UP000426246">
    <property type="component" value="Chromosome"/>
</dbReference>
<evidence type="ECO:0000313" key="2">
    <source>
        <dbReference type="EMBL" id="QGQ93454.1"/>
    </source>
</evidence>
<dbReference type="PANTHER" id="PTHR43155">
    <property type="entry name" value="CYCLIC DI-GMP PHOSPHODIESTERASE PA4108-RELATED"/>
    <property type="match status" value="1"/>
</dbReference>
<dbReference type="SUPFAM" id="SSF109604">
    <property type="entry name" value="HD-domain/PDEase-like"/>
    <property type="match status" value="1"/>
</dbReference>
<dbReference type="Pfam" id="PF13487">
    <property type="entry name" value="HD_5"/>
    <property type="match status" value="1"/>
</dbReference>
<gene>
    <name evidence="2" type="ORF">EHS13_00180</name>
</gene>
<protein>
    <submittedName>
        <fullName evidence="2">HD-GYP domain-containing protein</fullName>
    </submittedName>
</protein>
<dbReference type="Gene3D" id="1.10.3210.10">
    <property type="entry name" value="Hypothetical protein af1432"/>
    <property type="match status" value="1"/>
</dbReference>
<dbReference type="AlphaFoldDB" id="A0A6B8RC31"/>
<evidence type="ECO:0000313" key="3">
    <source>
        <dbReference type="Proteomes" id="UP000426246"/>
    </source>
</evidence>
<dbReference type="InterPro" id="IPR037522">
    <property type="entry name" value="HD_GYP_dom"/>
</dbReference>
<feature type="domain" description="HD-GYP" evidence="1">
    <location>
        <begin position="102"/>
        <end position="298"/>
    </location>
</feature>
<sequence length="340" mass="38378">MVKNQHKDLKHLVGCRLKKDIYSNKGVLVLSEAMILTDEHIHQSILHGVGLSISDIVMEDDKNMDLVIDEALDQVKSIFRNVRHTNRIPLIDIRRKLIPAINKITENSGLFGLLNDLQAKDDYTYYHNIGVSIIATMIGKWMQLSPQELSILSVAAFLHDIGKLMVPKEILNKAGKLTEDEFEIMKKHTIYGYEIINNTIGCTHRHALIALQHHEREDGSGYPLGLKGDKVDILSKIVAVADVFHAMTSKRVYHDAIPFHQVLQKMQKNAFGKLDPTITTLFMEKIMSTTIGNETVLTDGRRAKIVMINPSNRMNPLVKINSDFVDLSQHHNLNLAQVLG</sequence>
<dbReference type="RefSeq" id="WP_155698252.1">
    <property type="nucleotide sequence ID" value="NZ_CP034235.1"/>
</dbReference>
<dbReference type="PROSITE" id="PS51832">
    <property type="entry name" value="HD_GYP"/>
    <property type="match status" value="1"/>
</dbReference>
<dbReference type="PANTHER" id="PTHR43155:SF2">
    <property type="entry name" value="CYCLIC DI-GMP PHOSPHODIESTERASE PA4108"/>
    <property type="match status" value="1"/>
</dbReference>
<dbReference type="KEGG" id="ppsc:EHS13_00180"/>
<name>A0A6B8RC31_9BACL</name>
<evidence type="ECO:0000259" key="1">
    <source>
        <dbReference type="PROSITE" id="PS51832"/>
    </source>
</evidence>
<organism evidence="2 3">
    <name type="scientific">Paenibacillus psychroresistens</name>
    <dbReference type="NCBI Taxonomy" id="1778678"/>
    <lineage>
        <taxon>Bacteria</taxon>
        <taxon>Bacillati</taxon>
        <taxon>Bacillota</taxon>
        <taxon>Bacilli</taxon>
        <taxon>Bacillales</taxon>
        <taxon>Paenibacillaceae</taxon>
        <taxon>Paenibacillus</taxon>
    </lineage>
</organism>
<accession>A0A6B8RC31</accession>
<dbReference type="SMART" id="SM00471">
    <property type="entry name" value="HDc"/>
    <property type="match status" value="1"/>
</dbReference>
<dbReference type="OrthoDB" id="9759601at2"/>
<reference evidence="3" key="1">
    <citation type="submission" date="2018-11" db="EMBL/GenBank/DDBJ databases">
        <title>Complete genome sequence of Paenibacillus sp. ML311-T8.</title>
        <authorList>
            <person name="Nam Y.-D."/>
            <person name="Kang J."/>
            <person name="Chung W.-H."/>
            <person name="Park Y.S."/>
        </authorList>
    </citation>
    <scope>NUCLEOTIDE SEQUENCE [LARGE SCALE GENOMIC DNA]</scope>
    <source>
        <strain evidence="3">ML311-T8</strain>
    </source>
</reference>
<keyword evidence="3" id="KW-1185">Reference proteome</keyword>
<dbReference type="InterPro" id="IPR003607">
    <property type="entry name" value="HD/PDEase_dom"/>
</dbReference>
<dbReference type="EMBL" id="CP034235">
    <property type="protein sequence ID" value="QGQ93454.1"/>
    <property type="molecule type" value="Genomic_DNA"/>
</dbReference>